<evidence type="ECO:0000313" key="2">
    <source>
        <dbReference type="EMBL" id="KAL3269177.1"/>
    </source>
</evidence>
<name>A0ABD2MS86_9CUCU</name>
<organism evidence="2 3">
    <name type="scientific">Cryptolaemus montrouzieri</name>
    <dbReference type="NCBI Taxonomy" id="559131"/>
    <lineage>
        <taxon>Eukaryota</taxon>
        <taxon>Metazoa</taxon>
        <taxon>Ecdysozoa</taxon>
        <taxon>Arthropoda</taxon>
        <taxon>Hexapoda</taxon>
        <taxon>Insecta</taxon>
        <taxon>Pterygota</taxon>
        <taxon>Neoptera</taxon>
        <taxon>Endopterygota</taxon>
        <taxon>Coleoptera</taxon>
        <taxon>Polyphaga</taxon>
        <taxon>Cucujiformia</taxon>
        <taxon>Coccinelloidea</taxon>
        <taxon>Coccinellidae</taxon>
        <taxon>Scymninae</taxon>
        <taxon>Scymnini</taxon>
        <taxon>Cryptolaemus</taxon>
    </lineage>
</organism>
<dbReference type="Proteomes" id="UP001516400">
    <property type="component" value="Unassembled WGS sequence"/>
</dbReference>
<protein>
    <submittedName>
        <fullName evidence="2">Uncharacterized protein</fullName>
    </submittedName>
</protein>
<dbReference type="AlphaFoldDB" id="A0ABD2MS86"/>
<keyword evidence="1" id="KW-0175">Coiled coil</keyword>
<sequence>MIGKCKSKKVILENIMSKLNNMEESYKSLMTEFDCLVEENKVLKSKLRVVKNDLEVMRKKTDIEPNKIFSEINDRMSRAKNVLLFNVKESNHLDIQQRIGLDMKKVLEIIFPANVTPDEIVKVLRLGEKSNMLY</sequence>
<comment type="caution">
    <text evidence="2">The sequence shown here is derived from an EMBL/GenBank/DDBJ whole genome shotgun (WGS) entry which is preliminary data.</text>
</comment>
<keyword evidence="3" id="KW-1185">Reference proteome</keyword>
<feature type="coiled-coil region" evidence="1">
    <location>
        <begin position="12"/>
        <end position="60"/>
    </location>
</feature>
<accession>A0ABD2MS86</accession>
<proteinExistence type="predicted"/>
<dbReference type="EMBL" id="JABFTP020000021">
    <property type="protein sequence ID" value="KAL3269177.1"/>
    <property type="molecule type" value="Genomic_DNA"/>
</dbReference>
<gene>
    <name evidence="2" type="ORF">HHI36_008262</name>
</gene>
<evidence type="ECO:0000256" key="1">
    <source>
        <dbReference type="SAM" id="Coils"/>
    </source>
</evidence>
<reference evidence="2 3" key="1">
    <citation type="journal article" date="2021" name="BMC Biol.">
        <title>Horizontally acquired antibacterial genes associated with adaptive radiation of ladybird beetles.</title>
        <authorList>
            <person name="Li H.S."/>
            <person name="Tang X.F."/>
            <person name="Huang Y.H."/>
            <person name="Xu Z.Y."/>
            <person name="Chen M.L."/>
            <person name="Du X.Y."/>
            <person name="Qiu B.Y."/>
            <person name="Chen P.T."/>
            <person name="Zhang W."/>
            <person name="Slipinski A."/>
            <person name="Escalona H.E."/>
            <person name="Waterhouse R.M."/>
            <person name="Zwick A."/>
            <person name="Pang H."/>
        </authorList>
    </citation>
    <scope>NUCLEOTIDE SEQUENCE [LARGE SCALE GENOMIC DNA]</scope>
    <source>
        <strain evidence="2">SYSU2018</strain>
    </source>
</reference>
<evidence type="ECO:0000313" key="3">
    <source>
        <dbReference type="Proteomes" id="UP001516400"/>
    </source>
</evidence>